<keyword evidence="1" id="KW-1133">Transmembrane helix</keyword>
<dbReference type="AlphaFoldDB" id="A0A345C4D4"/>
<dbReference type="OrthoDB" id="9811610at2"/>
<dbReference type="PANTHER" id="PTHR36443:SF1">
    <property type="entry name" value="BSR5223 PROTEIN"/>
    <property type="match status" value="1"/>
</dbReference>
<dbReference type="KEGG" id="rue:DT065_18385"/>
<dbReference type="EMBL" id="CP031092">
    <property type="protein sequence ID" value="AXF58065.1"/>
    <property type="molecule type" value="Genomic_DNA"/>
</dbReference>
<evidence type="ECO:0000313" key="3">
    <source>
        <dbReference type="Proteomes" id="UP000252100"/>
    </source>
</evidence>
<evidence type="ECO:0000313" key="2">
    <source>
        <dbReference type="EMBL" id="AXF58065.1"/>
    </source>
</evidence>
<organism evidence="2 3">
    <name type="scientific">Salicibibacter kimchii</name>
    <dbReference type="NCBI Taxonomy" id="2099786"/>
    <lineage>
        <taxon>Bacteria</taxon>
        <taxon>Bacillati</taxon>
        <taxon>Bacillota</taxon>
        <taxon>Bacilli</taxon>
        <taxon>Bacillales</taxon>
        <taxon>Bacillaceae</taxon>
        <taxon>Salicibibacter</taxon>
    </lineage>
</organism>
<keyword evidence="3" id="KW-1185">Reference proteome</keyword>
<dbReference type="InterPro" id="IPR021320">
    <property type="entry name" value="DUF2905"/>
</dbReference>
<sequence>MPRWLIIIGIVLIAIGLLWQVGGRFLPIGRLPGDFLFKGENTTVYIPIMTSIIISVVLSLIFLIIGRFR</sequence>
<gene>
    <name evidence="2" type="ORF">DT065_18385</name>
</gene>
<dbReference type="Pfam" id="PF11146">
    <property type="entry name" value="DUF2905"/>
    <property type="match status" value="1"/>
</dbReference>
<reference evidence="2 3" key="1">
    <citation type="journal article" date="2018" name="J. Microbiol.">
        <title>Salicibibacter kimchii gen. nov., sp. nov., a moderately halophilic and alkalitolerant bacterium in the family Bacillaceae, isolated from kimchi.</title>
        <authorList>
            <person name="Jang J.Y."/>
            <person name="Oh Y.J."/>
            <person name="Lim S.K."/>
            <person name="Park H.K."/>
            <person name="Lee C."/>
            <person name="Kim J.Y."/>
            <person name="Lee M.A."/>
            <person name="Choi H.J."/>
        </authorList>
    </citation>
    <scope>NUCLEOTIDE SEQUENCE [LARGE SCALE GENOMIC DNA]</scope>
    <source>
        <strain evidence="2 3">NKC1-1</strain>
    </source>
</reference>
<dbReference type="Proteomes" id="UP000252100">
    <property type="component" value="Chromosome"/>
</dbReference>
<evidence type="ECO:0000256" key="1">
    <source>
        <dbReference type="SAM" id="Phobius"/>
    </source>
</evidence>
<accession>A0A345C4D4</accession>
<proteinExistence type="predicted"/>
<feature type="transmembrane region" description="Helical" evidence="1">
    <location>
        <begin position="44"/>
        <end position="65"/>
    </location>
</feature>
<keyword evidence="1" id="KW-0472">Membrane</keyword>
<protein>
    <submittedName>
        <fullName evidence="2">DUF2905 domain-containing protein</fullName>
    </submittedName>
</protein>
<name>A0A345C4D4_9BACI</name>
<dbReference type="PANTHER" id="PTHR36443">
    <property type="entry name" value="BSR5223 PROTEIN"/>
    <property type="match status" value="1"/>
</dbReference>
<keyword evidence="1" id="KW-0812">Transmembrane</keyword>